<feature type="compositionally biased region" description="Polar residues" evidence="1">
    <location>
        <begin position="612"/>
        <end position="623"/>
    </location>
</feature>
<proteinExistence type="predicted"/>
<feature type="compositionally biased region" description="Basic residues" evidence="1">
    <location>
        <begin position="230"/>
        <end position="241"/>
    </location>
</feature>
<gene>
    <name evidence="2" type="ORF">AMSG_05833</name>
</gene>
<evidence type="ECO:0000313" key="2">
    <source>
        <dbReference type="EMBL" id="KNC50069.1"/>
    </source>
</evidence>
<evidence type="ECO:0000256" key="1">
    <source>
        <dbReference type="SAM" id="MobiDB-lite"/>
    </source>
</evidence>
<dbReference type="AlphaFoldDB" id="A0A0L0DCM9"/>
<dbReference type="RefSeq" id="XP_013757232.1">
    <property type="nucleotide sequence ID" value="XM_013901778.1"/>
</dbReference>
<keyword evidence="3" id="KW-1185">Reference proteome</keyword>
<feature type="compositionally biased region" description="Low complexity" evidence="1">
    <location>
        <begin position="7"/>
        <end position="25"/>
    </location>
</feature>
<feature type="region of interest" description="Disordered" evidence="1">
    <location>
        <begin position="152"/>
        <end position="171"/>
    </location>
</feature>
<feature type="compositionally biased region" description="Low complexity" evidence="1">
    <location>
        <begin position="250"/>
        <end position="268"/>
    </location>
</feature>
<sequence>MTDDTRPSPSARSRSHPRSPSGSRTPDAHPSPAAASEDLHEQALLAASHEDLVRVIRVMHAREHHALALAASARAAKAAAASQIMYVPIPVAVAVPVSTHNCISPPSHHARAASVGLSASPKATSSHSSSTRAVSVEPKMFPVPAQACVSPKARARSSSSSSSGYEAWKPASLRGKTKAQLDEFERSQYKKYRKKRLSPAEYAVRKAKYWRHKHKVTTEAIDLARPSFNPRRRRRRMRRKTVASTSAVHLTTESTTSSSDSLSSRASLPEATQSMLDELASSGQASIDGPSRLSSSVGTVLDSLDDNAPLLLNVNQVKQLTKSELVTFIHLAARQVAQARSRIASMYVDDNGAPQAWVPVNLRGKRLRDMTREEQLEFARARETGMDTRDFALLKRLYLFSRSIIRLAGVAEQQLKNYLALEAQTLSSTLASEASEVSSASSEASSASSRWTSDSDLRAAAYLVEHDEASSELSAGSHSSVTFSATTASLNLSSTAMLSSLSLNSVSLPHVAALAHQLSVCDDESLGASISLAENDAFSTDSDSDSPASMAGLTHAFSRLNTVYEESDDRGVEDDSLAALFTIVEEETSDGGASSESTNELNSPGHADRPDGSTSQRSNHHACSSSSSASSYSSSSAVVYSSTSDSHRAASSAAGGSL</sequence>
<accession>A0A0L0DCM9</accession>
<protein>
    <submittedName>
        <fullName evidence="2">Uncharacterized protein</fullName>
    </submittedName>
</protein>
<organism evidence="2 3">
    <name type="scientific">Thecamonas trahens ATCC 50062</name>
    <dbReference type="NCBI Taxonomy" id="461836"/>
    <lineage>
        <taxon>Eukaryota</taxon>
        <taxon>Apusozoa</taxon>
        <taxon>Apusomonadida</taxon>
        <taxon>Apusomonadidae</taxon>
        <taxon>Thecamonas</taxon>
    </lineage>
</organism>
<name>A0A0L0DCM9_THETB</name>
<feature type="region of interest" description="Disordered" evidence="1">
    <location>
        <begin position="1"/>
        <end position="37"/>
    </location>
</feature>
<dbReference type="RefSeq" id="XP_013757233.1">
    <property type="nucleotide sequence ID" value="XM_013901779.1"/>
</dbReference>
<feature type="compositionally biased region" description="Polar residues" evidence="1">
    <location>
        <begin position="591"/>
        <end position="602"/>
    </location>
</feature>
<evidence type="ECO:0000313" key="3">
    <source>
        <dbReference type="Proteomes" id="UP000054408"/>
    </source>
</evidence>
<feature type="region of interest" description="Disordered" evidence="1">
    <location>
        <begin position="586"/>
        <end position="658"/>
    </location>
</feature>
<feature type="region of interest" description="Disordered" evidence="1">
    <location>
        <begin position="230"/>
        <end position="270"/>
    </location>
</feature>
<dbReference type="Proteomes" id="UP000054408">
    <property type="component" value="Unassembled WGS sequence"/>
</dbReference>
<dbReference type="GeneID" id="25565154"/>
<dbReference type="EMBL" id="GL349459">
    <property type="protein sequence ID" value="KNC50068.1"/>
    <property type="molecule type" value="Genomic_DNA"/>
</dbReference>
<reference evidence="2 3" key="1">
    <citation type="submission" date="2010-05" db="EMBL/GenBank/DDBJ databases">
        <title>The Genome Sequence of Thecamonas trahens ATCC 50062.</title>
        <authorList>
            <consortium name="The Broad Institute Genome Sequencing Platform"/>
            <person name="Russ C."/>
            <person name="Cuomo C."/>
            <person name="Shea T."/>
            <person name="Young S.K."/>
            <person name="Zeng Q."/>
            <person name="Koehrsen M."/>
            <person name="Haas B."/>
            <person name="Borodovsky M."/>
            <person name="Guigo R."/>
            <person name="Alvarado L."/>
            <person name="Berlin A."/>
            <person name="Bochicchio J."/>
            <person name="Borenstein D."/>
            <person name="Chapman S."/>
            <person name="Chen Z."/>
            <person name="Freedman E."/>
            <person name="Gellesch M."/>
            <person name="Goldberg J."/>
            <person name="Griggs A."/>
            <person name="Gujja S."/>
            <person name="Heilman E."/>
            <person name="Heiman D."/>
            <person name="Hepburn T."/>
            <person name="Howarth C."/>
            <person name="Jen D."/>
            <person name="Larson L."/>
            <person name="Mehta T."/>
            <person name="Park D."/>
            <person name="Pearson M."/>
            <person name="Roberts A."/>
            <person name="Saif S."/>
            <person name="Shenoy N."/>
            <person name="Sisk P."/>
            <person name="Stolte C."/>
            <person name="Sykes S."/>
            <person name="Thomson T."/>
            <person name="Walk T."/>
            <person name="White J."/>
            <person name="Yandava C."/>
            <person name="Burger G."/>
            <person name="Gray M.W."/>
            <person name="Holland P.W.H."/>
            <person name="King N."/>
            <person name="Lang F.B.F."/>
            <person name="Roger A.J."/>
            <person name="Ruiz-Trillo I."/>
            <person name="Lander E."/>
            <person name="Nusbaum C."/>
        </authorList>
    </citation>
    <scope>NUCLEOTIDE SEQUENCE [LARGE SCALE GENOMIC DNA]</scope>
    <source>
        <strain evidence="2 3">ATCC 50062</strain>
    </source>
</reference>
<dbReference type="EMBL" id="GL349459">
    <property type="protein sequence ID" value="KNC50069.1"/>
    <property type="molecule type" value="Genomic_DNA"/>
</dbReference>
<feature type="compositionally biased region" description="Low complexity" evidence="1">
    <location>
        <begin position="624"/>
        <end position="658"/>
    </location>
</feature>